<protein>
    <submittedName>
        <fullName evidence="1">Uncharacterized protein</fullName>
    </submittedName>
</protein>
<evidence type="ECO:0000313" key="1">
    <source>
        <dbReference type="EMBL" id="KOS47332.1"/>
    </source>
</evidence>
<comment type="caution">
    <text evidence="1">The sequence shown here is derived from an EMBL/GenBank/DDBJ whole genome shotgun (WGS) entry which is preliminary data.</text>
</comment>
<dbReference type="EMBL" id="LHQQ01000017">
    <property type="protein sequence ID" value="KOS47332.1"/>
    <property type="molecule type" value="Genomic_DNA"/>
</dbReference>
<gene>
    <name evidence="1" type="ORF">ACN38_g1716</name>
</gene>
<dbReference type="Proteomes" id="UP000037696">
    <property type="component" value="Unassembled WGS sequence"/>
</dbReference>
<proteinExistence type="predicted"/>
<accession>A0A0M9WJK9</accession>
<dbReference type="AlphaFoldDB" id="A0A0M9WJK9"/>
<evidence type="ECO:0000313" key="2">
    <source>
        <dbReference type="Proteomes" id="UP000037696"/>
    </source>
</evidence>
<keyword evidence="2" id="KW-1185">Reference proteome</keyword>
<organism evidence="1 2">
    <name type="scientific">Penicillium nordicum</name>
    <dbReference type="NCBI Taxonomy" id="229535"/>
    <lineage>
        <taxon>Eukaryota</taxon>
        <taxon>Fungi</taxon>
        <taxon>Dikarya</taxon>
        <taxon>Ascomycota</taxon>
        <taxon>Pezizomycotina</taxon>
        <taxon>Eurotiomycetes</taxon>
        <taxon>Eurotiomycetidae</taxon>
        <taxon>Eurotiales</taxon>
        <taxon>Aspergillaceae</taxon>
        <taxon>Penicillium</taxon>
    </lineage>
</organism>
<reference evidence="1 2" key="1">
    <citation type="submission" date="2015-08" db="EMBL/GenBank/DDBJ databases">
        <title>Genome sequencing of Penicillium nordicum.</title>
        <authorList>
            <person name="Nguyen H.D."/>
            <person name="Seifert K.A."/>
        </authorList>
    </citation>
    <scope>NUCLEOTIDE SEQUENCE [LARGE SCALE GENOMIC DNA]</scope>
    <source>
        <strain evidence="1 2">DAOMC 185683</strain>
    </source>
</reference>
<name>A0A0M9WJK9_9EURO</name>
<sequence length="92" mass="10946">MRYPFAISTRKPTAQHNSAVPRLHGWTSTRKFRNRLPISHTNNSDSIHIEFRFTSDSIRFRSPYTYIMNPILYCNRRLLPSKKGVRSDCYIR</sequence>